<feature type="domain" description="Exocyst complex component EXOC2/Sec5 N-terminal" evidence="5">
    <location>
        <begin position="13"/>
        <end position="214"/>
    </location>
</feature>
<dbReference type="GO" id="GO:0016020">
    <property type="term" value="C:membrane"/>
    <property type="evidence" value="ECO:0007669"/>
    <property type="project" value="TreeGrafter"/>
</dbReference>
<comment type="subunit">
    <text evidence="4">Component of the Golgi-associated retrograde protein (GARP) complex.</text>
</comment>
<comment type="function">
    <text evidence="4">Acts as component of the GARP complex that is involved in retrograde transport from early and late endosomes to the trans-Golgi network (TGN).</text>
</comment>
<dbReference type="EMBL" id="CADEPI010000019">
    <property type="protein sequence ID" value="CAB3365247.1"/>
    <property type="molecule type" value="Genomic_DNA"/>
</dbReference>
<evidence type="ECO:0000313" key="6">
    <source>
        <dbReference type="EMBL" id="CAB3365247.1"/>
    </source>
</evidence>
<dbReference type="GO" id="GO:0007030">
    <property type="term" value="P:Golgi organization"/>
    <property type="evidence" value="ECO:0007669"/>
    <property type="project" value="UniProtKB-UniRule"/>
</dbReference>
<dbReference type="AlphaFoldDB" id="A0A8S1CD32"/>
<evidence type="ECO:0000256" key="3">
    <source>
        <dbReference type="ARBA" id="ARBA00022448"/>
    </source>
</evidence>
<keyword evidence="4" id="KW-0653">Protein transport</keyword>
<dbReference type="GO" id="GO:0042147">
    <property type="term" value="P:retrograde transport, endosome to Golgi"/>
    <property type="evidence" value="ECO:0007669"/>
    <property type="project" value="UniProtKB-UniRule"/>
</dbReference>
<comment type="subcellular location">
    <subcellularLocation>
        <location evidence="4">Golgi apparatus</location>
        <location evidence="4">trans-Golgi network</location>
    </subcellularLocation>
</comment>
<gene>
    <name evidence="6" type="ORF">CLODIP_2_CD06643</name>
</gene>
<dbReference type="GO" id="GO:0048193">
    <property type="term" value="P:Golgi vesicle transport"/>
    <property type="evidence" value="ECO:0007669"/>
    <property type="project" value="TreeGrafter"/>
</dbReference>
<protein>
    <recommendedName>
        <fullName evidence="2 4">Vacuolar protein sorting-associated protein 51 homolog</fullName>
    </recommendedName>
</protein>
<keyword evidence="7" id="KW-1185">Reference proteome</keyword>
<comment type="caution">
    <text evidence="6">The sequence shown here is derived from an EMBL/GenBank/DDBJ whole genome shotgun (WGS) entry which is preliminary data.</text>
</comment>
<dbReference type="GO" id="GO:0007041">
    <property type="term" value="P:lysosomal transport"/>
    <property type="evidence" value="ECO:0007669"/>
    <property type="project" value="TreeGrafter"/>
</dbReference>
<name>A0A8S1CD32_9INSE</name>
<dbReference type="PANTHER" id="PTHR15954:SF4">
    <property type="entry name" value="VACUOLAR PROTEIN SORTING-ASSOCIATED PROTEIN 51 HOMOLOG"/>
    <property type="match status" value="1"/>
</dbReference>
<dbReference type="GO" id="GO:0000938">
    <property type="term" value="C:GARP complex"/>
    <property type="evidence" value="ECO:0007669"/>
    <property type="project" value="UniProtKB-UniRule"/>
</dbReference>
<dbReference type="PANTHER" id="PTHR15954">
    <property type="entry name" value="VACUOLAR PROTEIN SORTING-ASSOCIATED PROTEIN 51 HOMOLOG"/>
    <property type="match status" value="1"/>
</dbReference>
<reference evidence="6 7" key="1">
    <citation type="submission" date="2020-04" db="EMBL/GenBank/DDBJ databases">
        <authorList>
            <person name="Alioto T."/>
            <person name="Alioto T."/>
            <person name="Gomez Garrido J."/>
        </authorList>
    </citation>
    <scope>NUCLEOTIDE SEQUENCE [LARGE SCALE GENOMIC DNA]</scope>
</reference>
<dbReference type="InterPro" id="IPR014812">
    <property type="entry name" value="Vps51"/>
</dbReference>
<dbReference type="GO" id="GO:0006869">
    <property type="term" value="P:lipid transport"/>
    <property type="evidence" value="ECO:0007669"/>
    <property type="project" value="UniProtKB-UniRule"/>
</dbReference>
<organism evidence="6 7">
    <name type="scientific">Cloeon dipterum</name>
    <dbReference type="NCBI Taxonomy" id="197152"/>
    <lineage>
        <taxon>Eukaryota</taxon>
        <taxon>Metazoa</taxon>
        <taxon>Ecdysozoa</taxon>
        <taxon>Arthropoda</taxon>
        <taxon>Hexapoda</taxon>
        <taxon>Insecta</taxon>
        <taxon>Pterygota</taxon>
        <taxon>Palaeoptera</taxon>
        <taxon>Ephemeroptera</taxon>
        <taxon>Pisciforma</taxon>
        <taxon>Baetidae</taxon>
        <taxon>Cloeon</taxon>
    </lineage>
</organism>
<dbReference type="GO" id="GO:0015031">
    <property type="term" value="P:protein transport"/>
    <property type="evidence" value="ECO:0007669"/>
    <property type="project" value="UniProtKB-UniRule"/>
</dbReference>
<evidence type="ECO:0000256" key="4">
    <source>
        <dbReference type="RuleBase" id="RU368010"/>
    </source>
</evidence>
<dbReference type="GO" id="GO:0032456">
    <property type="term" value="P:endocytic recycling"/>
    <property type="evidence" value="ECO:0007669"/>
    <property type="project" value="TreeGrafter"/>
</dbReference>
<dbReference type="Pfam" id="PF15469">
    <property type="entry name" value="Sec5"/>
    <property type="match status" value="1"/>
</dbReference>
<sequence length="727" mass="82586">MGERSSEAAAMDLDAHNFNSELYIQTVLKKCTLREVMEKEAHIIRDTQTLHSDMQTLVYENYNKFISASDTIKKMTSDFKEMEAEMDLLAANMNSIANFSDQISTTLHDTRQKLTQLSSVHTTLQKVQFLFRLPHTLKQNKEEGSLSLAVQNYTRALGTLKIYSHNVSFSSIHKECDEIMEGVKDQLFGQLSSKQATPKELGECVELLLSLGEPAPVLCLKFLQHASERQNEQLQGMEEHLRVGDQDVIEFLDVGSNDFLSDICLNVATYNELFAKKCQIEEGDDPSALLDNFVHEAMDKYLQLVKRKVEDEQAPGTEATVLVRALDRFYRRLQAASTLLPGPNYSKYGMEVVVQAGHRQSQTHLKNMQAHFVELLSNVRQTLAAPKLSLTVEEEKRNPSSSNLPELLNTLVAGSVDKIKSCLQDLKLFLQSDLTFSLKQVFRSKFCCSVREGFVVAFIKFLMDTATGFCVPQTPPTLLLLLSKMCLEMESSTVNFLLSQTDEEFCVEDSAKGTTRLVLCKQLHESAQKLLDYFVRTQGLNLSQMLRKSVETRDWLSTPEPRTVRAVMKRVVEDVAAIEVQVGSLYEQGIQQERSSDSSRRTQRKRTNWYAPSQIDSTLASNLQKLFSERIEIFSCVDFSTVSIMTGIIKISLKTLLECVRLRTFGKFGLQQIQVDTHYLQMYLWRFVENENLVHFLLDEILGSTVHRCLDPVLMEPSVVEMICERG</sequence>
<keyword evidence="3 4" id="KW-0813">Transport</keyword>
<dbReference type="GO" id="GO:1990745">
    <property type="term" value="C:EARP complex"/>
    <property type="evidence" value="ECO:0007669"/>
    <property type="project" value="TreeGrafter"/>
</dbReference>
<comment type="similarity">
    <text evidence="1 4">Belongs to the VPS51 family.</text>
</comment>
<evidence type="ECO:0000256" key="2">
    <source>
        <dbReference type="ARBA" id="ARBA00016122"/>
    </source>
</evidence>
<evidence type="ECO:0000313" key="7">
    <source>
        <dbReference type="Proteomes" id="UP000494165"/>
    </source>
</evidence>
<dbReference type="OrthoDB" id="203678at2759"/>
<keyword evidence="4" id="KW-0445">Lipid transport</keyword>
<proteinExistence type="inferred from homology"/>
<evidence type="ECO:0000259" key="5">
    <source>
        <dbReference type="Pfam" id="PF15469"/>
    </source>
</evidence>
<dbReference type="Proteomes" id="UP000494165">
    <property type="component" value="Unassembled WGS sequence"/>
</dbReference>
<evidence type="ECO:0000256" key="1">
    <source>
        <dbReference type="ARBA" id="ARBA00006080"/>
    </source>
</evidence>
<dbReference type="GO" id="GO:0005829">
    <property type="term" value="C:cytosol"/>
    <property type="evidence" value="ECO:0007669"/>
    <property type="project" value="GOC"/>
</dbReference>
<accession>A0A8S1CD32</accession>
<dbReference type="InterPro" id="IPR039481">
    <property type="entry name" value="EXOC2/Sec5_N_dom"/>
</dbReference>
<keyword evidence="4" id="KW-0333">Golgi apparatus</keyword>